<dbReference type="EMBL" id="CAJVPL010002245">
    <property type="protein sequence ID" value="CAG8604445.1"/>
    <property type="molecule type" value="Genomic_DNA"/>
</dbReference>
<protein>
    <submittedName>
        <fullName evidence="2">1506_t:CDS:1</fullName>
    </submittedName>
</protein>
<evidence type="ECO:0000313" key="2">
    <source>
        <dbReference type="EMBL" id="CAG8604445.1"/>
    </source>
</evidence>
<proteinExistence type="predicted"/>
<feature type="compositionally biased region" description="Low complexity" evidence="1">
    <location>
        <begin position="1"/>
        <end position="15"/>
    </location>
</feature>
<comment type="caution">
    <text evidence="2">The sequence shown here is derived from an EMBL/GenBank/DDBJ whole genome shotgun (WGS) entry which is preliminary data.</text>
</comment>
<accession>A0A9N9CI84</accession>
<evidence type="ECO:0000313" key="3">
    <source>
        <dbReference type="Proteomes" id="UP000789831"/>
    </source>
</evidence>
<gene>
    <name evidence="2" type="ORF">AGERDE_LOCUS9266</name>
</gene>
<feature type="region of interest" description="Disordered" evidence="1">
    <location>
        <begin position="1"/>
        <end position="23"/>
    </location>
</feature>
<feature type="non-terminal residue" evidence="2">
    <location>
        <position position="56"/>
    </location>
</feature>
<sequence length="56" mass="6434">MNQHNQQNQPHNQQPSASYLNMTQSIIHGTNNILNNQFPTPNADDNNILRILMDAY</sequence>
<name>A0A9N9CI84_9GLOM</name>
<dbReference type="Proteomes" id="UP000789831">
    <property type="component" value="Unassembled WGS sequence"/>
</dbReference>
<keyword evidence="3" id="KW-1185">Reference proteome</keyword>
<evidence type="ECO:0000256" key="1">
    <source>
        <dbReference type="SAM" id="MobiDB-lite"/>
    </source>
</evidence>
<reference evidence="2" key="1">
    <citation type="submission" date="2021-06" db="EMBL/GenBank/DDBJ databases">
        <authorList>
            <person name="Kallberg Y."/>
            <person name="Tangrot J."/>
            <person name="Rosling A."/>
        </authorList>
    </citation>
    <scope>NUCLEOTIDE SEQUENCE</scope>
    <source>
        <strain evidence="2">MT106</strain>
    </source>
</reference>
<organism evidence="2 3">
    <name type="scientific">Ambispora gerdemannii</name>
    <dbReference type="NCBI Taxonomy" id="144530"/>
    <lineage>
        <taxon>Eukaryota</taxon>
        <taxon>Fungi</taxon>
        <taxon>Fungi incertae sedis</taxon>
        <taxon>Mucoromycota</taxon>
        <taxon>Glomeromycotina</taxon>
        <taxon>Glomeromycetes</taxon>
        <taxon>Archaeosporales</taxon>
        <taxon>Ambisporaceae</taxon>
        <taxon>Ambispora</taxon>
    </lineage>
</organism>
<dbReference type="AlphaFoldDB" id="A0A9N9CI84"/>